<reference evidence="8" key="3">
    <citation type="submission" date="2015-06" db="UniProtKB">
        <authorList>
            <consortium name="EnsemblMetazoa"/>
        </authorList>
    </citation>
    <scope>IDENTIFICATION</scope>
</reference>
<dbReference type="OrthoDB" id="167315at2759"/>
<evidence type="ECO:0000259" key="6">
    <source>
        <dbReference type="PROSITE" id="PS50908"/>
    </source>
</evidence>
<dbReference type="EMBL" id="AMQN01007257">
    <property type="status" value="NOT_ANNOTATED_CDS"/>
    <property type="molecule type" value="Genomic_DNA"/>
</dbReference>
<dbReference type="PROSITE" id="PS50908">
    <property type="entry name" value="RWD"/>
    <property type="match status" value="1"/>
</dbReference>
<accession>R7UU19</accession>
<dbReference type="PANTHER" id="PTHR15628">
    <property type="entry name" value="RWD DOMAIN-CONTAINING PROTEIN 3"/>
    <property type="match status" value="1"/>
</dbReference>
<dbReference type="AlphaFoldDB" id="R7UU19"/>
<organism evidence="7">
    <name type="scientific">Capitella teleta</name>
    <name type="common">Polychaete worm</name>
    <dbReference type="NCBI Taxonomy" id="283909"/>
    <lineage>
        <taxon>Eukaryota</taxon>
        <taxon>Metazoa</taxon>
        <taxon>Spiralia</taxon>
        <taxon>Lophotrochozoa</taxon>
        <taxon>Annelida</taxon>
        <taxon>Polychaeta</taxon>
        <taxon>Sedentaria</taxon>
        <taxon>Scolecida</taxon>
        <taxon>Capitellidae</taxon>
        <taxon>Capitella</taxon>
    </lineage>
</organism>
<dbReference type="EnsemblMetazoa" id="CapteT147020">
    <property type="protein sequence ID" value="CapteP147020"/>
    <property type="gene ID" value="CapteG147020"/>
</dbReference>
<evidence type="ECO:0000256" key="1">
    <source>
        <dbReference type="ARBA" id="ARBA00004123"/>
    </source>
</evidence>
<dbReference type="HOGENOM" id="CLU_1543848_0_0_1"/>
<evidence type="ECO:0000256" key="2">
    <source>
        <dbReference type="ARBA" id="ARBA00004496"/>
    </source>
</evidence>
<dbReference type="GO" id="GO:0005634">
    <property type="term" value="C:nucleus"/>
    <property type="evidence" value="ECO:0007669"/>
    <property type="project" value="UniProtKB-SubCell"/>
</dbReference>
<dbReference type="GO" id="GO:0033235">
    <property type="term" value="P:positive regulation of protein sumoylation"/>
    <property type="evidence" value="ECO:0007669"/>
    <property type="project" value="InterPro"/>
</dbReference>
<evidence type="ECO:0000256" key="5">
    <source>
        <dbReference type="ARBA" id="ARBA00023242"/>
    </source>
</evidence>
<reference evidence="9" key="1">
    <citation type="submission" date="2012-12" db="EMBL/GenBank/DDBJ databases">
        <authorList>
            <person name="Hellsten U."/>
            <person name="Grimwood J."/>
            <person name="Chapman J.A."/>
            <person name="Shapiro H."/>
            <person name="Aerts A."/>
            <person name="Otillar R.P."/>
            <person name="Terry A.Y."/>
            <person name="Boore J.L."/>
            <person name="Simakov O."/>
            <person name="Marletaz F."/>
            <person name="Cho S.-J."/>
            <person name="Edsinger-Gonzales E."/>
            <person name="Havlak P."/>
            <person name="Kuo D.-H."/>
            <person name="Larsson T."/>
            <person name="Lv J."/>
            <person name="Arendt D."/>
            <person name="Savage R."/>
            <person name="Osoegawa K."/>
            <person name="de Jong P."/>
            <person name="Lindberg D.R."/>
            <person name="Seaver E.C."/>
            <person name="Weisblat D.A."/>
            <person name="Putnam N.H."/>
            <person name="Grigoriev I.V."/>
            <person name="Rokhsar D.S."/>
        </authorList>
    </citation>
    <scope>NUCLEOTIDE SEQUENCE</scope>
    <source>
        <strain evidence="9">I ESC-2004</strain>
    </source>
</reference>
<dbReference type="GO" id="GO:0005737">
    <property type="term" value="C:cytoplasm"/>
    <property type="evidence" value="ECO:0007669"/>
    <property type="project" value="UniProtKB-SubCell"/>
</dbReference>
<dbReference type="PANTHER" id="PTHR15628:SF1">
    <property type="entry name" value="RWD DOMAIN-CONTAINING PROTEIN 3"/>
    <property type="match status" value="1"/>
</dbReference>
<feature type="non-terminal residue" evidence="7">
    <location>
        <position position="1"/>
    </location>
</feature>
<proteinExistence type="predicted"/>
<dbReference type="Pfam" id="PF05773">
    <property type="entry name" value="RWD"/>
    <property type="match status" value="1"/>
</dbReference>
<dbReference type="Gene3D" id="3.10.110.10">
    <property type="entry name" value="Ubiquitin Conjugating Enzyme"/>
    <property type="match status" value="1"/>
</dbReference>
<comment type="subcellular location">
    <subcellularLocation>
        <location evidence="2">Cytoplasm</location>
    </subcellularLocation>
    <subcellularLocation>
        <location evidence="1">Nucleus</location>
    </subcellularLocation>
</comment>
<keyword evidence="9" id="KW-1185">Reference proteome</keyword>
<evidence type="ECO:0000256" key="4">
    <source>
        <dbReference type="ARBA" id="ARBA00022490"/>
    </source>
</evidence>
<evidence type="ECO:0000313" key="9">
    <source>
        <dbReference type="Proteomes" id="UP000014760"/>
    </source>
</evidence>
<dbReference type="OMA" id="CKEKMCK"/>
<name>R7UU19_CAPTE</name>
<dbReference type="InterPro" id="IPR006575">
    <property type="entry name" value="RWD_dom"/>
</dbReference>
<gene>
    <name evidence="7" type="ORF">CAPTEDRAFT_147020</name>
</gene>
<keyword evidence="5" id="KW-0539">Nucleus</keyword>
<dbReference type="InterPro" id="IPR038840">
    <property type="entry name" value="RWDD3"/>
</dbReference>
<dbReference type="InterPro" id="IPR016135">
    <property type="entry name" value="UBQ-conjugating_enzyme/RWD"/>
</dbReference>
<evidence type="ECO:0000313" key="7">
    <source>
        <dbReference type="EMBL" id="ELU06896.1"/>
    </source>
</evidence>
<dbReference type="Proteomes" id="UP000014760">
    <property type="component" value="Unassembled WGS sequence"/>
</dbReference>
<dbReference type="CDD" id="cd24164">
    <property type="entry name" value="RWDD3_C"/>
    <property type="match status" value="1"/>
</dbReference>
<evidence type="ECO:0000256" key="3">
    <source>
        <dbReference type="ARBA" id="ARBA00015444"/>
    </source>
</evidence>
<dbReference type="EMBL" id="KB300307">
    <property type="protein sequence ID" value="ELU06896.1"/>
    <property type="molecule type" value="Genomic_DNA"/>
</dbReference>
<keyword evidence="4" id="KW-0963">Cytoplasm</keyword>
<feature type="domain" description="RWD" evidence="6">
    <location>
        <begin position="1"/>
        <end position="66"/>
    </location>
</feature>
<dbReference type="GO" id="GO:1902073">
    <property type="term" value="P:positive regulation of hypoxia-inducible factor-1alpha signaling pathway"/>
    <property type="evidence" value="ECO:0007669"/>
    <property type="project" value="InterPro"/>
</dbReference>
<reference evidence="7 9" key="2">
    <citation type="journal article" date="2013" name="Nature">
        <title>Insights into bilaterian evolution from three spiralian genomes.</title>
        <authorList>
            <person name="Simakov O."/>
            <person name="Marletaz F."/>
            <person name="Cho S.J."/>
            <person name="Edsinger-Gonzales E."/>
            <person name="Havlak P."/>
            <person name="Hellsten U."/>
            <person name="Kuo D.H."/>
            <person name="Larsson T."/>
            <person name="Lv J."/>
            <person name="Arendt D."/>
            <person name="Savage R."/>
            <person name="Osoegawa K."/>
            <person name="de Jong P."/>
            <person name="Grimwood J."/>
            <person name="Chapman J.A."/>
            <person name="Shapiro H."/>
            <person name="Aerts A."/>
            <person name="Otillar R.P."/>
            <person name="Terry A.Y."/>
            <person name="Boore J.L."/>
            <person name="Grigoriev I.V."/>
            <person name="Lindberg D.R."/>
            <person name="Seaver E.C."/>
            <person name="Weisblat D.A."/>
            <person name="Putnam N.H."/>
            <person name="Rokhsar D.S."/>
        </authorList>
    </citation>
    <scope>NUCLEOTIDE SEQUENCE</scope>
    <source>
        <strain evidence="7 9">I ESC-2004</strain>
    </source>
</reference>
<protein>
    <recommendedName>
        <fullName evidence="3">RWD domain-containing protein 3</fullName>
    </recommendedName>
</protein>
<sequence length="174" mass="20123">SPVAVTFNLPPEYPMKIPQISISSPHMKREETQIIVSQLSDVSQNLIGENMMMDLIMWIQEKFSDFVMKNRCDPVSTQLCDKQDSATVLLHLDHMRSRGKYQKFISKWTAELCICGCLLFLQRFIFIILQGCPKNIKEFIHRQRTVSVDVDSRGKSCKERMLAIIAEIDSPKER</sequence>
<dbReference type="SUPFAM" id="SSF54495">
    <property type="entry name" value="UBC-like"/>
    <property type="match status" value="1"/>
</dbReference>
<evidence type="ECO:0000313" key="8">
    <source>
        <dbReference type="EnsemblMetazoa" id="CapteP147020"/>
    </source>
</evidence>